<dbReference type="InterPro" id="IPR025517">
    <property type="entry name" value="DUF4405"/>
</dbReference>
<organism evidence="3 4">
    <name type="scientific">Candidatus Enterococcus moelleringii</name>
    <dbReference type="NCBI Taxonomy" id="2815325"/>
    <lineage>
        <taxon>Bacteria</taxon>
        <taxon>Bacillati</taxon>
        <taxon>Bacillota</taxon>
        <taxon>Bacilli</taxon>
        <taxon>Lactobacillales</taxon>
        <taxon>Enterococcaceae</taxon>
        <taxon>Enterococcus</taxon>
    </lineage>
</organism>
<name>A0ABS3LBZ3_9ENTE</name>
<gene>
    <name evidence="3" type="ORF">JZO70_13330</name>
</gene>
<feature type="transmembrane region" description="Helical" evidence="1">
    <location>
        <begin position="71"/>
        <end position="90"/>
    </location>
</feature>
<proteinExistence type="predicted"/>
<dbReference type="Pfam" id="PF14358">
    <property type="entry name" value="DUF4405"/>
    <property type="match status" value="1"/>
</dbReference>
<dbReference type="EMBL" id="JAFREM010000020">
    <property type="protein sequence ID" value="MBO1307153.1"/>
    <property type="molecule type" value="Genomic_DNA"/>
</dbReference>
<evidence type="ECO:0000313" key="3">
    <source>
        <dbReference type="EMBL" id="MBO1307153.1"/>
    </source>
</evidence>
<feature type="transmembrane region" description="Helical" evidence="1">
    <location>
        <begin position="153"/>
        <end position="177"/>
    </location>
</feature>
<dbReference type="Proteomes" id="UP000664601">
    <property type="component" value="Unassembled WGS sequence"/>
</dbReference>
<feature type="transmembrane region" description="Helical" evidence="1">
    <location>
        <begin position="110"/>
        <end position="132"/>
    </location>
</feature>
<feature type="transmembrane region" description="Helical" evidence="1">
    <location>
        <begin position="34"/>
        <end position="50"/>
    </location>
</feature>
<keyword evidence="1" id="KW-0812">Transmembrane</keyword>
<feature type="domain" description="Flavinylation-associated cytochrome" evidence="2">
    <location>
        <begin position="72"/>
        <end position="131"/>
    </location>
</feature>
<evidence type="ECO:0000313" key="4">
    <source>
        <dbReference type="Proteomes" id="UP000664601"/>
    </source>
</evidence>
<keyword evidence="4" id="KW-1185">Reference proteome</keyword>
<dbReference type="RefSeq" id="WP_207674082.1">
    <property type="nucleotide sequence ID" value="NZ_JAFREM010000020.1"/>
</dbReference>
<sequence>MSNRRKFQILIDMAMTVMLPVLMAYSLVGEEPHEWVGVAMFTAFVIHNVLNRQWHKGLTRGKYNAVRKTQVVVNLALFVLIMAMMLSGIAMSRHVFTFLPFDFSISLARLVHLAAAYWFYVMTSVHLGLHWTTMMGIPKKMFKLKRSQTRKNVLRVIALVIAGIGLYEFVTRNFLLYMFLRTEFVFIDFSEPLWHFFLSYFAIMGLFVAVGHYGLLLIKKIPNKKRKPAARKVVD</sequence>
<evidence type="ECO:0000259" key="2">
    <source>
        <dbReference type="Pfam" id="PF14358"/>
    </source>
</evidence>
<evidence type="ECO:0000256" key="1">
    <source>
        <dbReference type="SAM" id="Phobius"/>
    </source>
</evidence>
<feature type="transmembrane region" description="Helical" evidence="1">
    <location>
        <begin position="197"/>
        <end position="218"/>
    </location>
</feature>
<protein>
    <submittedName>
        <fullName evidence="3">DUF4405 domain-containing protein</fullName>
    </submittedName>
</protein>
<accession>A0ABS3LBZ3</accession>
<keyword evidence="1" id="KW-0472">Membrane</keyword>
<feature type="transmembrane region" description="Helical" evidence="1">
    <location>
        <begin position="7"/>
        <end position="28"/>
    </location>
</feature>
<reference evidence="3 4" key="1">
    <citation type="submission" date="2021-03" db="EMBL/GenBank/DDBJ databases">
        <title>Enterococcal diversity collection.</title>
        <authorList>
            <person name="Gilmore M.S."/>
            <person name="Schwartzman J."/>
            <person name="Van Tyne D."/>
            <person name="Martin M."/>
            <person name="Earl A.M."/>
            <person name="Manson A.L."/>
            <person name="Straub T."/>
            <person name="Salamzade R."/>
            <person name="Saavedra J."/>
            <person name="Lebreton F."/>
            <person name="Prichula J."/>
            <person name="Schaufler K."/>
            <person name="Gaca A."/>
            <person name="Sgardioli B."/>
            <person name="Wagenaar J."/>
            <person name="Strong T."/>
        </authorList>
    </citation>
    <scope>NUCLEOTIDE SEQUENCE [LARGE SCALE GENOMIC DNA]</scope>
    <source>
        <strain evidence="3 4">669A</strain>
    </source>
</reference>
<dbReference type="SUPFAM" id="SSF81342">
    <property type="entry name" value="Transmembrane di-heme cytochromes"/>
    <property type="match status" value="1"/>
</dbReference>
<dbReference type="InterPro" id="IPR016174">
    <property type="entry name" value="Di-haem_cyt_TM"/>
</dbReference>
<keyword evidence="1" id="KW-1133">Transmembrane helix</keyword>
<comment type="caution">
    <text evidence="3">The sequence shown here is derived from an EMBL/GenBank/DDBJ whole genome shotgun (WGS) entry which is preliminary data.</text>
</comment>